<name>A8NBE7_COPC7</name>
<dbReference type="Proteomes" id="UP000001861">
    <property type="component" value="Unassembled WGS sequence"/>
</dbReference>
<dbReference type="RefSeq" id="XP_001832145.1">
    <property type="nucleotide sequence ID" value="XM_001832093.1"/>
</dbReference>
<feature type="region of interest" description="Disordered" evidence="1">
    <location>
        <begin position="321"/>
        <end position="349"/>
    </location>
</feature>
<evidence type="ECO:0000256" key="1">
    <source>
        <dbReference type="SAM" id="MobiDB-lite"/>
    </source>
</evidence>
<evidence type="ECO:0000313" key="3">
    <source>
        <dbReference type="Proteomes" id="UP000001861"/>
    </source>
</evidence>
<feature type="region of interest" description="Disordered" evidence="1">
    <location>
        <begin position="367"/>
        <end position="547"/>
    </location>
</feature>
<dbReference type="KEGG" id="cci:CC1G_02407"/>
<comment type="caution">
    <text evidence="2">The sequence shown here is derived from an EMBL/GenBank/DDBJ whole genome shotgun (WGS) entry which is preliminary data.</text>
</comment>
<proteinExistence type="predicted"/>
<organism evidence="2 3">
    <name type="scientific">Coprinopsis cinerea (strain Okayama-7 / 130 / ATCC MYA-4618 / FGSC 9003)</name>
    <name type="common">Inky cap fungus</name>
    <name type="synonym">Hormographiella aspergillata</name>
    <dbReference type="NCBI Taxonomy" id="240176"/>
    <lineage>
        <taxon>Eukaryota</taxon>
        <taxon>Fungi</taxon>
        <taxon>Dikarya</taxon>
        <taxon>Basidiomycota</taxon>
        <taxon>Agaricomycotina</taxon>
        <taxon>Agaricomycetes</taxon>
        <taxon>Agaricomycetidae</taxon>
        <taxon>Agaricales</taxon>
        <taxon>Agaricineae</taxon>
        <taxon>Psathyrellaceae</taxon>
        <taxon>Coprinopsis</taxon>
    </lineage>
</organism>
<feature type="compositionally biased region" description="Acidic residues" evidence="1">
    <location>
        <begin position="463"/>
        <end position="475"/>
    </location>
</feature>
<evidence type="ECO:0000313" key="2">
    <source>
        <dbReference type="EMBL" id="EAU89518.1"/>
    </source>
</evidence>
<feature type="compositionally biased region" description="Acidic residues" evidence="1">
    <location>
        <begin position="378"/>
        <end position="395"/>
    </location>
</feature>
<feature type="compositionally biased region" description="Basic residues" evidence="1">
    <location>
        <begin position="51"/>
        <end position="64"/>
    </location>
</feature>
<accession>A8NBE7</accession>
<gene>
    <name evidence="2" type="ORF">CC1G_02407</name>
</gene>
<dbReference type="InParanoid" id="A8NBE7"/>
<feature type="region of interest" description="Disordered" evidence="1">
    <location>
        <begin position="1"/>
        <end position="101"/>
    </location>
</feature>
<dbReference type="VEuPathDB" id="FungiDB:CC1G_02407"/>
<feature type="region of interest" description="Disordered" evidence="1">
    <location>
        <begin position="163"/>
        <end position="189"/>
    </location>
</feature>
<feature type="compositionally biased region" description="Low complexity" evidence="1">
    <location>
        <begin position="511"/>
        <end position="526"/>
    </location>
</feature>
<dbReference type="AlphaFoldDB" id="A8NBE7"/>
<dbReference type="EMBL" id="AACS02000009">
    <property type="protein sequence ID" value="EAU89518.1"/>
    <property type="molecule type" value="Genomic_DNA"/>
</dbReference>
<reference evidence="2 3" key="1">
    <citation type="journal article" date="2010" name="Proc. Natl. Acad. Sci. U.S.A.">
        <title>Insights into evolution of multicellular fungi from the assembled chromosomes of the mushroom Coprinopsis cinerea (Coprinus cinereus).</title>
        <authorList>
            <person name="Stajich J.E."/>
            <person name="Wilke S.K."/>
            <person name="Ahren D."/>
            <person name="Au C.H."/>
            <person name="Birren B.W."/>
            <person name="Borodovsky M."/>
            <person name="Burns C."/>
            <person name="Canback B."/>
            <person name="Casselton L.A."/>
            <person name="Cheng C.K."/>
            <person name="Deng J."/>
            <person name="Dietrich F.S."/>
            <person name="Fargo D.C."/>
            <person name="Farman M.L."/>
            <person name="Gathman A.C."/>
            <person name="Goldberg J."/>
            <person name="Guigo R."/>
            <person name="Hoegger P.J."/>
            <person name="Hooker J.B."/>
            <person name="Huggins A."/>
            <person name="James T.Y."/>
            <person name="Kamada T."/>
            <person name="Kilaru S."/>
            <person name="Kodira C."/>
            <person name="Kues U."/>
            <person name="Kupfer D."/>
            <person name="Kwan H.S."/>
            <person name="Lomsadze A."/>
            <person name="Li W."/>
            <person name="Lilly W.W."/>
            <person name="Ma L.J."/>
            <person name="Mackey A.J."/>
            <person name="Manning G."/>
            <person name="Martin F."/>
            <person name="Muraguchi H."/>
            <person name="Natvig D.O."/>
            <person name="Palmerini H."/>
            <person name="Ramesh M.A."/>
            <person name="Rehmeyer C.J."/>
            <person name="Roe B.A."/>
            <person name="Shenoy N."/>
            <person name="Stanke M."/>
            <person name="Ter-Hovhannisyan V."/>
            <person name="Tunlid A."/>
            <person name="Velagapudi R."/>
            <person name="Vision T.J."/>
            <person name="Zeng Q."/>
            <person name="Zolan M.E."/>
            <person name="Pukkila P.J."/>
        </authorList>
    </citation>
    <scope>NUCLEOTIDE SEQUENCE [LARGE SCALE GENOMIC DNA]</scope>
    <source>
        <strain evidence="3">Okayama-7 / 130 / ATCC MYA-4618 / FGSC 9003</strain>
    </source>
</reference>
<feature type="compositionally biased region" description="Polar residues" evidence="1">
    <location>
        <begin position="1"/>
        <end position="10"/>
    </location>
</feature>
<feature type="compositionally biased region" description="Basic residues" evidence="1">
    <location>
        <begin position="77"/>
        <end position="90"/>
    </location>
</feature>
<protein>
    <submittedName>
        <fullName evidence="2">Uncharacterized protein</fullName>
    </submittedName>
</protein>
<sequence>MRATRNTSVQPKLEPTDPPPMPQQTRYSLRKTAARKEAILGTTKTASPVQKARKQKQAAAKTKSKAKERQATVKVKVTPKQKPSKKSKAPTKRESTTPTSTWRFLASPKSVASFSLSVGPIVDGATSISAVMREKGNVAAPSVSQPPSPIVDKAPTAIPDVDQRAGPSTAPVASPVTPPRPATPSTGTASPFLELATVRGPTISYRKSASPRTRSPTPDYPSSKQRVYTVILLGNLNLSAALADNLTTMTQQTIINDILWKVKEEKKKPESAQREMYGLTKEEFERFEDFVAGGVGRTKAERGIVEEDVIEEVAEEATVSRAASITPEVEEAPEQVSRAATAEPEVEQEAPEEVVVSRAASMTPEIQKGLEEQVVQDGEVEEAEDEATALEEDAETVTTGDAGNDAPVRETTLKPATDDDDSDTRTEVAVTAVQADEIFGVSDGESSDPEQEIQIIEQNDHDGEPEEIGDEEEQPEPALVPAQVPEEETTVSASPKHVSPQVHAHDDTADKATTTTNTVETATQAAESPAVSCGEQREEGPQTPKRSRPIFTAQDLATYERLKRLNPHGTAAEEYLKEKLNRPSWLGTGDTPPDPNRKFDEAFFRRRDLKWKTLYGLWRYYGRWEGVAGETSKEWWAKYREEVHDRALVYSNAAWKGRRRIVRIFGSDGRRRVRFVIPNVTRKRPLDVDGDEDEEEEGRRIRRRCEVNGDQPRGWFPVVRMENVLKWAAAAALVTLAIR</sequence>
<keyword evidence="3" id="KW-1185">Reference proteome</keyword>
<dbReference type="GeneID" id="6008785"/>